<dbReference type="Proteomes" id="UP000030651">
    <property type="component" value="Unassembled WGS sequence"/>
</dbReference>
<keyword evidence="2" id="KW-1185">Reference proteome</keyword>
<evidence type="ECO:0000313" key="2">
    <source>
        <dbReference type="Proteomes" id="UP000030651"/>
    </source>
</evidence>
<accession>W3XMT8</accession>
<dbReference type="PANTHER" id="PTHR40518">
    <property type="entry name" value="ACETOACETATE DECARBOXYLASE"/>
    <property type="match status" value="1"/>
</dbReference>
<dbReference type="HOGENOM" id="CLU_050866_1_1_1"/>
<dbReference type="GeneID" id="19266086"/>
<gene>
    <name evidence="1" type="ORF">PFICI_01073</name>
</gene>
<dbReference type="RefSeq" id="XP_007827845.1">
    <property type="nucleotide sequence ID" value="XM_007829654.1"/>
</dbReference>
<dbReference type="InterPro" id="IPR023375">
    <property type="entry name" value="ADC_dom_sf"/>
</dbReference>
<dbReference type="SUPFAM" id="SSF160104">
    <property type="entry name" value="Acetoacetate decarboxylase-like"/>
    <property type="match status" value="1"/>
</dbReference>
<evidence type="ECO:0000313" key="1">
    <source>
        <dbReference type="EMBL" id="ETS87245.1"/>
    </source>
</evidence>
<organism evidence="1 2">
    <name type="scientific">Pestalotiopsis fici (strain W106-1 / CGMCC3.15140)</name>
    <dbReference type="NCBI Taxonomy" id="1229662"/>
    <lineage>
        <taxon>Eukaryota</taxon>
        <taxon>Fungi</taxon>
        <taxon>Dikarya</taxon>
        <taxon>Ascomycota</taxon>
        <taxon>Pezizomycotina</taxon>
        <taxon>Sordariomycetes</taxon>
        <taxon>Xylariomycetidae</taxon>
        <taxon>Amphisphaeriales</taxon>
        <taxon>Sporocadaceae</taxon>
        <taxon>Pestalotiopsis</taxon>
    </lineage>
</organism>
<dbReference type="Gene3D" id="2.40.400.10">
    <property type="entry name" value="Acetoacetate decarboxylase-like"/>
    <property type="match status" value="1"/>
</dbReference>
<dbReference type="KEGG" id="pfy:PFICI_01073"/>
<dbReference type="EMBL" id="KI912109">
    <property type="protein sequence ID" value="ETS87245.1"/>
    <property type="molecule type" value="Genomic_DNA"/>
</dbReference>
<dbReference type="AlphaFoldDB" id="W3XMT8"/>
<dbReference type="PANTHER" id="PTHR40518:SF1">
    <property type="entry name" value="ACETOACETATE DECARBOXYLASE"/>
    <property type="match status" value="1"/>
</dbReference>
<dbReference type="eggNOG" id="ENOG502S9HK">
    <property type="taxonomic scope" value="Eukaryota"/>
</dbReference>
<dbReference type="InParanoid" id="W3XMT8"/>
<dbReference type="OrthoDB" id="9970474at2759"/>
<proteinExistence type="predicted"/>
<dbReference type="OMA" id="GTDQWCS"/>
<sequence length="277" mass="30823">MSGAPIVPVPAPWKLKGTVYTVTFWCKAGQLPDFAYSPLEAASAYADPKISGQHHGGTSQLQVIRYTESPVGPYDEMIIIPGFFDYRVEENGKVKTKKNARVTRIYVSQNKTCWNGRKNWNIPKHLARFDFQDLPDGSTKIRVYPHDTCDGASEVQASNVPFFQAIVQPLRWAPPFPFSASWLGYAGLDISLVQPPLPEGNGSQGELPGTDKWCKILPGQASNNTSLAWIDLSQRDEQGALNGQNENFWPNLGRWQLGVKMENCDIDFGEGVYWSAL</sequence>
<reference evidence="2" key="1">
    <citation type="journal article" date="2015" name="BMC Genomics">
        <title>Genomic and transcriptomic analysis of the endophytic fungus Pestalotiopsis fici reveals its lifestyle and high potential for synthesis of natural products.</title>
        <authorList>
            <person name="Wang X."/>
            <person name="Zhang X."/>
            <person name="Liu L."/>
            <person name="Xiang M."/>
            <person name="Wang W."/>
            <person name="Sun X."/>
            <person name="Che Y."/>
            <person name="Guo L."/>
            <person name="Liu G."/>
            <person name="Guo L."/>
            <person name="Wang C."/>
            <person name="Yin W.B."/>
            <person name="Stadler M."/>
            <person name="Zhang X."/>
            <person name="Liu X."/>
        </authorList>
    </citation>
    <scope>NUCLEOTIDE SEQUENCE [LARGE SCALE GENOMIC DNA]</scope>
    <source>
        <strain evidence="2">W106-1 / CGMCC3.15140</strain>
    </source>
</reference>
<name>W3XMT8_PESFW</name>
<protein>
    <submittedName>
        <fullName evidence="1">Uncharacterized protein</fullName>
    </submittedName>
</protein>